<dbReference type="OrthoDB" id="4683304at2"/>
<evidence type="ECO:0000313" key="1">
    <source>
        <dbReference type="EMBL" id="KUM70789.1"/>
    </source>
</evidence>
<keyword evidence="2" id="KW-1185">Reference proteome</keyword>
<dbReference type="AlphaFoldDB" id="A0A117P0K7"/>
<organism evidence="1 2">
    <name type="scientific">Streptomyces curacoi</name>
    <dbReference type="NCBI Taxonomy" id="146536"/>
    <lineage>
        <taxon>Bacteria</taxon>
        <taxon>Bacillati</taxon>
        <taxon>Actinomycetota</taxon>
        <taxon>Actinomycetes</taxon>
        <taxon>Kitasatosporales</taxon>
        <taxon>Streptomycetaceae</taxon>
        <taxon>Streptomyces</taxon>
    </lineage>
</organism>
<dbReference type="RefSeq" id="WP_062155222.1">
    <property type="nucleotide sequence ID" value="NZ_KQ947992.1"/>
</dbReference>
<accession>A0A117P0K7</accession>
<comment type="caution">
    <text evidence="1">The sequence shown here is derived from an EMBL/GenBank/DDBJ whole genome shotgun (WGS) entry which is preliminary data.</text>
</comment>
<name>A0A117P0K7_9ACTN</name>
<gene>
    <name evidence="1" type="ORF">AQI70_29045</name>
</gene>
<evidence type="ECO:0000313" key="2">
    <source>
        <dbReference type="Proteomes" id="UP000054024"/>
    </source>
</evidence>
<dbReference type="EMBL" id="LMWJ01000023">
    <property type="protein sequence ID" value="KUM70789.1"/>
    <property type="molecule type" value="Genomic_DNA"/>
</dbReference>
<sequence length="329" mass="35725">MGTHFDQVPLVGTGLDPAGDIDGWLASAPVHALVEAFSRTEQDHELARDLAAEKGDVTERLARLDAFTDRWDTRRGRERNQADELPMRPEQEELVLAAAEALGMRGGTRLRYDRYDHILMLGGLIRACLVRTAYAAHLIRSGQVTAGSVTALGGHRPFVGDEFELAAQAGAPELGEEYEAMDFGTRRAFGLGAPEAVEGEESDLPGGTWGVRRYRTAEGMPVQVVAAPSSEPERRRADTPDSYAFFAKYVAALQPGERLLLVTTPIYVPAQHAAAVRMLKLPFGVEVDTVGNEPGVLAGMAAQQFSATKYLLEVRSTVRSLARLAEALR</sequence>
<reference evidence="1 2" key="1">
    <citation type="submission" date="2015-10" db="EMBL/GenBank/DDBJ databases">
        <title>Draft genome sequence of Streptomyces curacoi DSM 40107, type strain for the species Streptomyces curacoi.</title>
        <authorList>
            <person name="Ruckert C."/>
            <person name="Winkler A."/>
            <person name="Kalinowski J."/>
            <person name="Kampfer P."/>
            <person name="Glaeser S."/>
        </authorList>
    </citation>
    <scope>NUCLEOTIDE SEQUENCE [LARGE SCALE GENOMIC DNA]</scope>
    <source>
        <strain evidence="1 2">DSM 40107</strain>
    </source>
</reference>
<proteinExistence type="predicted"/>
<protein>
    <submittedName>
        <fullName evidence="1">Uncharacterized protein</fullName>
    </submittedName>
</protein>
<dbReference type="Proteomes" id="UP000054024">
    <property type="component" value="Unassembled WGS sequence"/>
</dbReference>